<dbReference type="AlphaFoldDB" id="A0A8J4WCK0"/>
<proteinExistence type="predicted"/>
<feature type="signal peptide" evidence="1">
    <location>
        <begin position="1"/>
        <end position="19"/>
    </location>
</feature>
<reference evidence="2" key="1">
    <citation type="submission" date="2019-05" db="EMBL/GenBank/DDBJ databases">
        <title>Annotation for the trematode Paragonimus heterotremus.</title>
        <authorList>
            <person name="Choi Y.-J."/>
        </authorList>
    </citation>
    <scope>NUCLEOTIDE SEQUENCE</scope>
    <source>
        <strain evidence="2">LC</strain>
    </source>
</reference>
<protein>
    <submittedName>
        <fullName evidence="2">Prominin</fullName>
    </submittedName>
</protein>
<accession>A0A8J4WCK0</accession>
<gene>
    <name evidence="2" type="ORF">PHET_12311</name>
</gene>
<name>A0A8J4WCK0_9TREM</name>
<keyword evidence="1" id="KW-0732">Signal</keyword>
<comment type="caution">
    <text evidence="2">The sequence shown here is derived from an EMBL/GenBank/DDBJ whole genome shotgun (WGS) entry which is preliminary data.</text>
</comment>
<keyword evidence="3" id="KW-1185">Reference proteome</keyword>
<dbReference type="EMBL" id="LUCH01021817">
    <property type="protein sequence ID" value="KAF5394058.1"/>
    <property type="molecule type" value="Genomic_DNA"/>
</dbReference>
<organism evidence="2 3">
    <name type="scientific">Paragonimus heterotremus</name>
    <dbReference type="NCBI Taxonomy" id="100268"/>
    <lineage>
        <taxon>Eukaryota</taxon>
        <taxon>Metazoa</taxon>
        <taxon>Spiralia</taxon>
        <taxon>Lophotrochozoa</taxon>
        <taxon>Platyhelminthes</taxon>
        <taxon>Trematoda</taxon>
        <taxon>Digenea</taxon>
        <taxon>Plagiorchiida</taxon>
        <taxon>Troglotremata</taxon>
        <taxon>Troglotrematidae</taxon>
        <taxon>Paragonimus</taxon>
    </lineage>
</organism>
<evidence type="ECO:0000313" key="2">
    <source>
        <dbReference type="EMBL" id="KAF5394058.1"/>
    </source>
</evidence>
<sequence>MYILFGSFWIIILMSASAAMSETSSSTMLQLKESVGFSYSATNLFLDLIRGEKAITVAFNSYMDVMSSSDSRVSFRSVEPVSSTL</sequence>
<evidence type="ECO:0000313" key="3">
    <source>
        <dbReference type="Proteomes" id="UP000748531"/>
    </source>
</evidence>
<evidence type="ECO:0000256" key="1">
    <source>
        <dbReference type="SAM" id="SignalP"/>
    </source>
</evidence>
<feature type="chain" id="PRO_5035284543" evidence="1">
    <location>
        <begin position="20"/>
        <end position="85"/>
    </location>
</feature>
<dbReference type="Proteomes" id="UP000748531">
    <property type="component" value="Unassembled WGS sequence"/>
</dbReference>